<evidence type="ECO:0000313" key="3">
    <source>
        <dbReference type="Proteomes" id="UP001147782"/>
    </source>
</evidence>
<sequence>MTANMATSTATTTSVSINNSTFRLTGPYGDWRDDLQSQGFAVVKNAIAPEKAKYYQQKALDWLTSFNTPLDLKDPSTWTVENLPFQGKSNTFNKYSVAHEKFMWEARMEPKVLDAFSKIWGTDKLLVSFDALNVTLPNMVDKPTRKPWPHVDQSPLRRGLHCIQGIINLSHAGPEDGSLIVLPRSNTITEHFFDTQTDSLTWDKNDIRWISEDEMKWFQARDMKPTKVMAEPGDLILWDSRTIHWGGEPSAQSNTIRTVIYASYSPAHWATAEALERKKEAFEAFQATTHWAHDNIVPREKEAYLPDGSLDSRNRSRPLEEPEHTEHLLRLAGVKPY</sequence>
<evidence type="ECO:0000256" key="1">
    <source>
        <dbReference type="SAM" id="MobiDB-lite"/>
    </source>
</evidence>
<dbReference type="RefSeq" id="XP_056555095.1">
    <property type="nucleotide sequence ID" value="XM_056699682.1"/>
</dbReference>
<dbReference type="GeneID" id="81438861"/>
<organism evidence="2 3">
    <name type="scientific">Penicillium cataractarum</name>
    <dbReference type="NCBI Taxonomy" id="2100454"/>
    <lineage>
        <taxon>Eukaryota</taxon>
        <taxon>Fungi</taxon>
        <taxon>Dikarya</taxon>
        <taxon>Ascomycota</taxon>
        <taxon>Pezizomycotina</taxon>
        <taxon>Eurotiomycetes</taxon>
        <taxon>Eurotiomycetidae</taxon>
        <taxon>Eurotiales</taxon>
        <taxon>Aspergillaceae</taxon>
        <taxon>Penicillium</taxon>
    </lineage>
</organism>
<evidence type="ECO:0008006" key="4">
    <source>
        <dbReference type="Google" id="ProtNLM"/>
    </source>
</evidence>
<feature type="region of interest" description="Disordered" evidence="1">
    <location>
        <begin position="303"/>
        <end position="325"/>
    </location>
</feature>
<dbReference type="InterPro" id="IPR008775">
    <property type="entry name" value="Phytyl_CoA_dOase-like"/>
</dbReference>
<dbReference type="Pfam" id="PF05721">
    <property type="entry name" value="PhyH"/>
    <property type="match status" value="1"/>
</dbReference>
<keyword evidence="3" id="KW-1185">Reference proteome</keyword>
<dbReference type="AlphaFoldDB" id="A0A9W9V8X8"/>
<dbReference type="Gene3D" id="2.60.120.620">
    <property type="entry name" value="q2cbj1_9rhob like domain"/>
    <property type="match status" value="1"/>
</dbReference>
<dbReference type="EMBL" id="JAPZBS010000005">
    <property type="protein sequence ID" value="KAJ5370661.1"/>
    <property type="molecule type" value="Genomic_DNA"/>
</dbReference>
<evidence type="ECO:0000313" key="2">
    <source>
        <dbReference type="EMBL" id="KAJ5370661.1"/>
    </source>
</evidence>
<reference evidence="2" key="1">
    <citation type="submission" date="2022-11" db="EMBL/GenBank/DDBJ databases">
        <authorList>
            <person name="Petersen C."/>
        </authorList>
    </citation>
    <scope>NUCLEOTIDE SEQUENCE</scope>
    <source>
        <strain evidence="2">IBT 29864</strain>
    </source>
</reference>
<accession>A0A9W9V8X8</accession>
<dbReference type="OrthoDB" id="445007at2759"/>
<dbReference type="Proteomes" id="UP001147782">
    <property type="component" value="Unassembled WGS sequence"/>
</dbReference>
<comment type="caution">
    <text evidence="2">The sequence shown here is derived from an EMBL/GenBank/DDBJ whole genome shotgun (WGS) entry which is preliminary data.</text>
</comment>
<dbReference type="SUPFAM" id="SSF51197">
    <property type="entry name" value="Clavaminate synthase-like"/>
    <property type="match status" value="1"/>
</dbReference>
<name>A0A9W9V8X8_9EURO</name>
<gene>
    <name evidence="2" type="ORF">N7496_006753</name>
</gene>
<dbReference type="PANTHER" id="PTHR31630">
    <property type="entry name" value="PHYTANOYL-COA DIOXYGENASE-RELATED-RELATED"/>
    <property type="match status" value="1"/>
</dbReference>
<reference evidence="2" key="2">
    <citation type="journal article" date="2023" name="IMA Fungus">
        <title>Comparative genomic study of the Penicillium genus elucidates a diverse pangenome and 15 lateral gene transfer events.</title>
        <authorList>
            <person name="Petersen C."/>
            <person name="Sorensen T."/>
            <person name="Nielsen M.R."/>
            <person name="Sondergaard T.E."/>
            <person name="Sorensen J.L."/>
            <person name="Fitzpatrick D.A."/>
            <person name="Frisvad J.C."/>
            <person name="Nielsen K.L."/>
        </authorList>
    </citation>
    <scope>NUCLEOTIDE SEQUENCE</scope>
    <source>
        <strain evidence="2">IBT 29864</strain>
    </source>
</reference>
<dbReference type="PANTHER" id="PTHR31630:SF6">
    <property type="entry name" value="PHYTANOYL-COA DIOXYGENASE-RELATED"/>
    <property type="match status" value="1"/>
</dbReference>
<proteinExistence type="predicted"/>
<protein>
    <recommendedName>
        <fullName evidence="4">Phytanoyl-CoA dioxygenase</fullName>
    </recommendedName>
</protein>